<dbReference type="PROSITE" id="PS00766">
    <property type="entry name" value="THF_DHG_CYH_1"/>
    <property type="match status" value="1"/>
</dbReference>
<comment type="subunit">
    <text evidence="1">Homodimer.</text>
</comment>
<dbReference type="GO" id="GO:0004477">
    <property type="term" value="F:methenyltetrahydrofolate cyclohydrolase activity"/>
    <property type="evidence" value="ECO:0007669"/>
    <property type="project" value="UniProtKB-EC"/>
</dbReference>
<keyword evidence="4" id="KW-0378">Hydrolase</keyword>
<comment type="caution">
    <text evidence="10">The sequence shown here is derived from an EMBL/GenBank/DDBJ whole genome shotgun (WGS) entry which is preliminary data.</text>
</comment>
<gene>
    <name evidence="10" type="ORF">PYW07_002902</name>
</gene>
<evidence type="ECO:0000256" key="5">
    <source>
        <dbReference type="ARBA" id="ARBA00023002"/>
    </source>
</evidence>
<feature type="domain" description="Tetrahydrofolate dehydrogenase/cyclohydrolase catalytic" evidence="8">
    <location>
        <begin position="5"/>
        <end position="120"/>
    </location>
</feature>
<dbReference type="FunFam" id="3.40.50.720:FF:000070">
    <property type="entry name" value="probable bifunctional methylenetetrahydrofolate dehydrogenase/cyclohydrolase 2"/>
    <property type="match status" value="1"/>
</dbReference>
<evidence type="ECO:0000313" key="10">
    <source>
        <dbReference type="EMBL" id="KAJ8714677.1"/>
    </source>
</evidence>
<dbReference type="AlphaFoldDB" id="A0AAD7YGK5"/>
<dbReference type="InterPro" id="IPR020867">
    <property type="entry name" value="THF_DH/CycHdrlase_CS"/>
</dbReference>
<evidence type="ECO:0000256" key="6">
    <source>
        <dbReference type="ARBA" id="ARBA00023268"/>
    </source>
</evidence>
<dbReference type="InterPro" id="IPR020630">
    <property type="entry name" value="THF_DH/CycHdrlase_cat_dom"/>
</dbReference>
<dbReference type="InterPro" id="IPR020631">
    <property type="entry name" value="THF_DH/CycHdrlase_NAD-bd_dom"/>
</dbReference>
<comment type="catalytic activity">
    <reaction evidence="7">
        <text>(6R)-5,10-methenyltetrahydrofolate + H2O = (6R)-10-formyltetrahydrofolate + H(+)</text>
        <dbReference type="Rhea" id="RHEA:23700"/>
        <dbReference type="ChEBI" id="CHEBI:15377"/>
        <dbReference type="ChEBI" id="CHEBI:15378"/>
        <dbReference type="ChEBI" id="CHEBI:57455"/>
        <dbReference type="ChEBI" id="CHEBI:195366"/>
        <dbReference type="EC" id="3.5.4.9"/>
    </reaction>
</comment>
<evidence type="ECO:0000256" key="2">
    <source>
        <dbReference type="ARBA" id="ARBA00012776"/>
    </source>
</evidence>
<protein>
    <recommendedName>
        <fullName evidence="2">methenyltetrahydrofolate cyclohydrolase</fullName>
        <ecNumber evidence="2">3.5.4.9</ecNumber>
    </recommendedName>
</protein>
<dbReference type="FunFam" id="3.40.50.10860:FF:000005">
    <property type="entry name" value="C-1-tetrahydrofolate synthase, cytoplasmic, putative"/>
    <property type="match status" value="1"/>
</dbReference>
<keyword evidence="3" id="KW-0554">One-carbon metabolism</keyword>
<name>A0AAD7YGK5_MYTSE</name>
<dbReference type="InterPro" id="IPR000672">
    <property type="entry name" value="THF_DH/CycHdrlase"/>
</dbReference>
<dbReference type="Gene3D" id="3.40.50.10860">
    <property type="entry name" value="Leucine Dehydrogenase, chain A, domain 1"/>
    <property type="match status" value="1"/>
</dbReference>
<dbReference type="GO" id="GO:0004488">
    <property type="term" value="F:methylenetetrahydrofolate dehydrogenase (NADP+) activity"/>
    <property type="evidence" value="ECO:0007669"/>
    <property type="project" value="InterPro"/>
</dbReference>
<dbReference type="Pfam" id="PF02882">
    <property type="entry name" value="THF_DHG_CYH_C"/>
    <property type="match status" value="1"/>
</dbReference>
<evidence type="ECO:0000256" key="1">
    <source>
        <dbReference type="ARBA" id="ARBA00011738"/>
    </source>
</evidence>
<dbReference type="PRINTS" id="PR00085">
    <property type="entry name" value="THFDHDRGNASE"/>
</dbReference>
<evidence type="ECO:0000259" key="9">
    <source>
        <dbReference type="Pfam" id="PF02882"/>
    </source>
</evidence>
<dbReference type="EMBL" id="JARGEI010000019">
    <property type="protein sequence ID" value="KAJ8714677.1"/>
    <property type="molecule type" value="Genomic_DNA"/>
</dbReference>
<dbReference type="InterPro" id="IPR046346">
    <property type="entry name" value="Aminoacid_DH-like_N_sf"/>
</dbReference>
<dbReference type="PANTHER" id="PTHR48099">
    <property type="entry name" value="C-1-TETRAHYDROFOLATE SYNTHASE, CYTOPLASMIC-RELATED"/>
    <property type="match status" value="1"/>
</dbReference>
<dbReference type="CDD" id="cd01080">
    <property type="entry name" value="NAD_bind_m-THF_DH_Cyclohyd"/>
    <property type="match status" value="1"/>
</dbReference>
<keyword evidence="6" id="KW-0511">Multifunctional enzyme</keyword>
<evidence type="ECO:0000259" key="8">
    <source>
        <dbReference type="Pfam" id="PF00763"/>
    </source>
</evidence>
<evidence type="ECO:0000256" key="3">
    <source>
        <dbReference type="ARBA" id="ARBA00022563"/>
    </source>
</evidence>
<evidence type="ECO:0000256" key="4">
    <source>
        <dbReference type="ARBA" id="ARBA00022801"/>
    </source>
</evidence>
<dbReference type="EC" id="3.5.4.9" evidence="2"/>
<accession>A0AAD7YGK5</accession>
<dbReference type="SUPFAM" id="SSF53223">
    <property type="entry name" value="Aminoacid dehydrogenase-like, N-terminal domain"/>
    <property type="match status" value="1"/>
</dbReference>
<dbReference type="GO" id="GO:0005739">
    <property type="term" value="C:mitochondrion"/>
    <property type="evidence" value="ECO:0007669"/>
    <property type="project" value="TreeGrafter"/>
</dbReference>
<dbReference type="Gene3D" id="3.40.50.720">
    <property type="entry name" value="NAD(P)-binding Rossmann-like Domain"/>
    <property type="match status" value="1"/>
</dbReference>
<keyword evidence="5" id="KW-0560">Oxidoreductase</keyword>
<dbReference type="InterPro" id="IPR036291">
    <property type="entry name" value="NAD(P)-bd_dom_sf"/>
</dbReference>
<dbReference type="Proteomes" id="UP001231518">
    <property type="component" value="Chromosome 13"/>
</dbReference>
<feature type="domain" description="Tetrahydrofolate dehydrogenase/cyclohydrolase NAD(P)-binding" evidence="9">
    <location>
        <begin position="139"/>
        <end position="295"/>
    </location>
</feature>
<dbReference type="PANTHER" id="PTHR48099:SF11">
    <property type="entry name" value="BIFUNCTIONAL METHYLENETETRAHYDROFOLATE DEHYDROGENASE_CYCLOHYDROLASE, MITOCHONDRIAL"/>
    <property type="match status" value="1"/>
</dbReference>
<dbReference type="GO" id="GO:0004487">
    <property type="term" value="F:methylenetetrahydrofolate dehydrogenase (NAD+) activity"/>
    <property type="evidence" value="ECO:0007669"/>
    <property type="project" value="TreeGrafter"/>
</dbReference>
<dbReference type="Pfam" id="PF00763">
    <property type="entry name" value="THF_DHG_CYH"/>
    <property type="match status" value="1"/>
</dbReference>
<keyword evidence="11" id="KW-1185">Reference proteome</keyword>
<sequence length="309" mass="33659">MARILDGNALAATVKDELKDKIENWVNLGNRAPSLRCILVGEDRGSETYVNNIKRAASNIGINTQVLKYESTITEAQLIQEIKTLNDDGTVDAILIQLPVPETMNERNVCNAVAPEKDVDGFHIVNIGQLCVDMPSFVPATALAVIEILKRSEIETFGRNAVVANRSKNIGLPIAMILHSDKRHENGLGMDATVTICHRYTPPEQLKVFCLNADIVITATGIPKLIKADMIKPGATVIDVGLTRVIDENGKPRFVGDVDYEEVVKVAGAVTPVPGGVGPMTVAMLLQNTFQAAMQLQEKAQPKEFEDFF</sequence>
<proteinExistence type="inferred from homology"/>
<organism evidence="10 11">
    <name type="scientific">Mythimna separata</name>
    <name type="common">Oriental armyworm</name>
    <name type="synonym">Pseudaletia separata</name>
    <dbReference type="NCBI Taxonomy" id="271217"/>
    <lineage>
        <taxon>Eukaryota</taxon>
        <taxon>Metazoa</taxon>
        <taxon>Ecdysozoa</taxon>
        <taxon>Arthropoda</taxon>
        <taxon>Hexapoda</taxon>
        <taxon>Insecta</taxon>
        <taxon>Pterygota</taxon>
        <taxon>Neoptera</taxon>
        <taxon>Endopterygota</taxon>
        <taxon>Lepidoptera</taxon>
        <taxon>Glossata</taxon>
        <taxon>Ditrysia</taxon>
        <taxon>Noctuoidea</taxon>
        <taxon>Noctuidae</taxon>
        <taxon>Noctuinae</taxon>
        <taxon>Hadenini</taxon>
        <taxon>Mythimna</taxon>
    </lineage>
</organism>
<dbReference type="HAMAP" id="MF_01576">
    <property type="entry name" value="THF_DHG_CYH"/>
    <property type="match status" value="1"/>
</dbReference>
<dbReference type="PROSITE" id="PS00767">
    <property type="entry name" value="THF_DHG_CYH_2"/>
    <property type="match status" value="1"/>
</dbReference>
<dbReference type="SUPFAM" id="SSF51735">
    <property type="entry name" value="NAD(P)-binding Rossmann-fold domains"/>
    <property type="match status" value="1"/>
</dbReference>
<evidence type="ECO:0000256" key="7">
    <source>
        <dbReference type="ARBA" id="ARBA00036357"/>
    </source>
</evidence>
<dbReference type="GO" id="GO:0035999">
    <property type="term" value="P:tetrahydrofolate interconversion"/>
    <property type="evidence" value="ECO:0007669"/>
    <property type="project" value="TreeGrafter"/>
</dbReference>
<reference evidence="10" key="1">
    <citation type="submission" date="2023-03" db="EMBL/GenBank/DDBJ databases">
        <title>Chromosome-level genomes of two armyworms, Mythimna separata and Mythimna loreyi, provide insights into the biosynthesis and reception of sex pheromones.</title>
        <authorList>
            <person name="Zhao H."/>
        </authorList>
    </citation>
    <scope>NUCLEOTIDE SEQUENCE</scope>
    <source>
        <strain evidence="10">BeijingLab</strain>
        <tissue evidence="10">Pupa</tissue>
    </source>
</reference>
<evidence type="ECO:0000313" key="11">
    <source>
        <dbReference type="Proteomes" id="UP001231518"/>
    </source>
</evidence>